<reference evidence="2 3" key="1">
    <citation type="journal article" date="2001" name="Proc. Natl. Acad. Sci. U.S.A.">
        <title>Complete genomic sequence of Pasteurella multocida Pm70.</title>
        <authorList>
            <person name="May B.J."/>
            <person name="Zhang Q."/>
            <person name="Li L.L."/>
            <person name="Paustian M.L."/>
            <person name="Whittam T.S."/>
            <person name="Kapur V."/>
        </authorList>
    </citation>
    <scope>NUCLEOTIDE SEQUENCE [LARGE SCALE GENOMIC DNA]</scope>
    <source>
        <strain evidence="2 3">Pm70</strain>
    </source>
</reference>
<dbReference type="Proteomes" id="UP000000809">
    <property type="component" value="Chromosome"/>
</dbReference>
<dbReference type="InterPro" id="IPR036814">
    <property type="entry name" value="YqcC-like_sf"/>
</dbReference>
<dbReference type="KEGG" id="pmu:PM0478"/>
<dbReference type="PANTHER" id="PTHR39586:SF1">
    <property type="entry name" value="CYTOPLASMIC PROTEIN"/>
    <property type="match status" value="1"/>
</dbReference>
<accession>Q9CNF4</accession>
<dbReference type="HOGENOM" id="CLU_130358_0_0_6"/>
<protein>
    <recommendedName>
        <fullName evidence="1">YqcC-like domain-containing protein</fullName>
    </recommendedName>
</protein>
<dbReference type="EMBL" id="AE004439">
    <property type="protein sequence ID" value="AAK02562.1"/>
    <property type="molecule type" value="Genomic_DNA"/>
</dbReference>
<dbReference type="STRING" id="272843.PM0478"/>
<dbReference type="SUPFAM" id="SSF158452">
    <property type="entry name" value="YqcC-like"/>
    <property type="match status" value="1"/>
</dbReference>
<dbReference type="Gene3D" id="1.20.1440.40">
    <property type="entry name" value="YqcC-like"/>
    <property type="match status" value="1"/>
</dbReference>
<name>Q9CNF4_PASMU</name>
<keyword evidence="3" id="KW-1185">Reference proteome</keyword>
<dbReference type="PIRSF" id="PIRSF006257">
    <property type="entry name" value="UCP006257"/>
    <property type="match status" value="1"/>
</dbReference>
<dbReference type="InterPro" id="IPR007384">
    <property type="entry name" value="UCP006257"/>
</dbReference>
<dbReference type="PANTHER" id="PTHR39586">
    <property type="entry name" value="CYTOPLASMIC PROTEIN-RELATED"/>
    <property type="match status" value="1"/>
</dbReference>
<feature type="domain" description="YqcC-like" evidence="1">
    <location>
        <begin position="7"/>
        <end position="102"/>
    </location>
</feature>
<evidence type="ECO:0000313" key="3">
    <source>
        <dbReference type="Proteomes" id="UP000000809"/>
    </source>
</evidence>
<dbReference type="InterPro" id="IPR023376">
    <property type="entry name" value="YqcC-like_dom"/>
</dbReference>
<gene>
    <name evidence="2" type="ordered locus">PM0478</name>
</gene>
<dbReference type="EnsemblBacteria" id="AAK02562">
    <property type="protein sequence ID" value="AAK02562"/>
    <property type="gene ID" value="PM0478"/>
</dbReference>
<dbReference type="AlphaFoldDB" id="Q9CNF4"/>
<evidence type="ECO:0000259" key="1">
    <source>
        <dbReference type="Pfam" id="PF04287"/>
    </source>
</evidence>
<organism evidence="2 3">
    <name type="scientific">Pasteurella multocida (strain Pm70)</name>
    <dbReference type="NCBI Taxonomy" id="272843"/>
    <lineage>
        <taxon>Bacteria</taxon>
        <taxon>Pseudomonadati</taxon>
        <taxon>Pseudomonadota</taxon>
        <taxon>Gammaproteobacteria</taxon>
        <taxon>Pasteurellales</taxon>
        <taxon>Pasteurellaceae</taxon>
        <taxon>Pasteurella</taxon>
    </lineage>
</organism>
<evidence type="ECO:0000313" key="2">
    <source>
        <dbReference type="EMBL" id="AAK02562.1"/>
    </source>
</evidence>
<dbReference type="GO" id="GO:0044010">
    <property type="term" value="P:single-species biofilm formation"/>
    <property type="evidence" value="ECO:0007669"/>
    <property type="project" value="TreeGrafter"/>
</dbReference>
<dbReference type="Pfam" id="PF04287">
    <property type="entry name" value="DUF446"/>
    <property type="match status" value="1"/>
</dbReference>
<sequence length="105" mass="12138">MHMHQQTKMHLQQLQLNMQSLGLWQMTPPPESAFLSEQPFALDTMSPTEWLQWIFIPRMYALIESEAGLPNKISITPYLEEALKEMDGLADLLSPISEIEKLLQK</sequence>
<proteinExistence type="predicted"/>